<dbReference type="Gene3D" id="3.30.420.40">
    <property type="match status" value="2"/>
</dbReference>
<keyword evidence="2" id="KW-1185">Reference proteome</keyword>
<dbReference type="EMBL" id="CP029462">
    <property type="protein sequence ID" value="AXL20729.1"/>
    <property type="molecule type" value="Genomic_DNA"/>
</dbReference>
<organism evidence="1 2">
    <name type="scientific">Megasphaera stantonii</name>
    <dbReference type="NCBI Taxonomy" id="2144175"/>
    <lineage>
        <taxon>Bacteria</taxon>
        <taxon>Bacillati</taxon>
        <taxon>Bacillota</taxon>
        <taxon>Negativicutes</taxon>
        <taxon>Veillonellales</taxon>
        <taxon>Veillonellaceae</taxon>
        <taxon>Megasphaera</taxon>
    </lineage>
</organism>
<gene>
    <name evidence="1" type="ORF">DKB62_03630</name>
</gene>
<dbReference type="KEGG" id="meg:DKB62_03630"/>
<evidence type="ECO:0000313" key="2">
    <source>
        <dbReference type="Proteomes" id="UP000254337"/>
    </source>
</evidence>
<dbReference type="Proteomes" id="UP000254337">
    <property type="component" value="Chromosome"/>
</dbReference>
<evidence type="ECO:0008006" key="3">
    <source>
        <dbReference type="Google" id="ProtNLM"/>
    </source>
</evidence>
<protein>
    <recommendedName>
        <fullName evidence="3">Molecular chaperone</fullName>
    </recommendedName>
</protein>
<evidence type="ECO:0000313" key="1">
    <source>
        <dbReference type="EMBL" id="AXL20729.1"/>
    </source>
</evidence>
<dbReference type="AlphaFoldDB" id="A0A346AXY6"/>
<dbReference type="RefSeq" id="WP_107196725.1">
    <property type="nucleotide sequence ID" value="NZ_CP029462.1"/>
</dbReference>
<accession>A0A346AXY6</accession>
<dbReference type="InterPro" id="IPR043129">
    <property type="entry name" value="ATPase_NBD"/>
</dbReference>
<dbReference type="OrthoDB" id="9760742at2"/>
<name>A0A346AXY6_9FIRM</name>
<dbReference type="Gene3D" id="3.90.640.10">
    <property type="entry name" value="Actin, Chain A, domain 4"/>
    <property type="match status" value="1"/>
</dbReference>
<proteinExistence type="predicted"/>
<dbReference type="SUPFAM" id="SSF53067">
    <property type="entry name" value="Actin-like ATPase domain"/>
    <property type="match status" value="3"/>
</dbReference>
<reference evidence="1 2" key="1">
    <citation type="submission" date="2018-05" db="EMBL/GenBank/DDBJ databases">
        <title>Complete genome sequence of Megasphaera sp. AJH120T, isolated from the ceca of a chicken.</title>
        <authorList>
            <person name="Maki J."/>
            <person name="Looft T."/>
        </authorList>
    </citation>
    <scope>NUCLEOTIDE SEQUENCE [LARGE SCALE GENOMIC DNA]</scope>
    <source>
        <strain evidence="1 2">AJH120</strain>
    </source>
</reference>
<sequence length="1181" mass="135324">MVDALQIDEIMGKVFPNGIMGKQRLEIKKIKEYMEELDIDPSNSPFETAEEFKAYLLHTRTKGFEVKDLLIKALQDIDADFDESVVRKINTREERCGIFFSVFNIFPNGNDDAWPTRLTREQFAALYSRANKIDAQGDIHIDEIEGDDAIEKSQVYISIADTLSVYSGCVGLLRDSGEVVAVGQLEENQGKLQLILPDVQGDDNAIKNLKNFILAFIPQKAASLLIGNVESQQYNEDVYICHCRIKSAAVQITKKEMANIYERAVKVDKQREMQLPALQHMDDLLKENIEITFLGDDMSVSSACFGVFDDAGDVIATGHLEGEGDKQRLFLHNETIDYESFMQVKSFMLVFFPAEAEILLEKGGNMNLYDGEIYTGRFRLATDSLSEPEITAEQMNSLYAQAVHIDKSDSIDVAEFVFTEKMPVTLQDSFFIKIPNTLSLYMGCVGLINCNTGEVAAIGYLEYNKDVLHLLFKSKNIVYNSFIANRKFKIVLFPQEAASFFQRNIDISNYKGNVYEVECYLDYQKLDTTEKTLCIDFGTSNTTAGSYGIKEPYSNDVELVKFLDITEDAVESKEMLPTIVYVASCADSEHIEYICGYEAKKKIIEADYDTQASVFYEIKRWITDINEKEEIFDENGNKCNVSRKEILRAYIQYVIDKAEQYFKVKFKTLHFSAPVKLKATFNQEMNDLFKGQYTVLREQSSLDEGVAIIYNHIAKRLCENSMSEDEEKIMILDCGGGTTDLARCTYHYVPTASYKIINVVTSFENGDSNFGGNNVTYRILQILKIKLAHYIKSKKEHSHADRNLSVQELIQNDENEIMTRIDGGESKRTIYESFEKAYDEAEQYIPTKFAESKLMKEKRKIKRNYYYLWQMAEAIKIEFYRINLVVLDFNKDKDRKIYAQKNEQYYLFIHDGASNDLIKYDNPMKDIDITINEIRRVLCPDIYALLNTLFGKQNPDELMNCSFYKLSGQSCKISLFHDLFKEFIPGKYLRAAKGVVKENSTDLKLACIKGSIEYIRDKEIGEIKPNISVQVPKLIYDIYRIGSTGEEKVLGADGSCRLIERPDTAKKVDFVVKDSNGVLQKQFTYVLNLSWENKCNKSDIEQCIRETANIEEESLWDQIISTLYGGNEDELIYLFLLPAKQGYGVNIYQINKHKGEFYLQEKGTFESFEGETLETFFNGKR</sequence>